<dbReference type="AlphaFoldDB" id="J9FQP3"/>
<accession>J9FQP3</accession>
<reference evidence="1" key="1">
    <citation type="journal article" date="2012" name="PLoS ONE">
        <title>Gene sets for utilization of primary and secondary nutrition supplies in the distal gut of endangered iberian lynx.</title>
        <authorList>
            <person name="Alcaide M."/>
            <person name="Messina E."/>
            <person name="Richter M."/>
            <person name="Bargiela R."/>
            <person name="Peplies J."/>
            <person name="Huws S.A."/>
            <person name="Newbold C.J."/>
            <person name="Golyshin P.N."/>
            <person name="Simon M.A."/>
            <person name="Lopez G."/>
            <person name="Yakimov M.M."/>
            <person name="Ferrer M."/>
        </authorList>
    </citation>
    <scope>NUCLEOTIDE SEQUENCE</scope>
</reference>
<organism evidence="1">
    <name type="scientific">gut metagenome</name>
    <dbReference type="NCBI Taxonomy" id="749906"/>
    <lineage>
        <taxon>unclassified sequences</taxon>
        <taxon>metagenomes</taxon>
        <taxon>organismal metagenomes</taxon>
    </lineage>
</organism>
<sequence>NAAQFHPGRGVYRSSYMNARRLAATETNIAYRTADHLRWQDFDFVVGIRIVLSNNHTCLGSDGKPHKFTDICDELSAPLGSQAVKGKG</sequence>
<gene>
    <name evidence="1" type="ORF">EVA_22214</name>
</gene>
<protein>
    <submittedName>
        <fullName evidence="1">Uncharacterized protein</fullName>
    </submittedName>
</protein>
<feature type="non-terminal residue" evidence="1">
    <location>
        <position position="88"/>
    </location>
</feature>
<comment type="caution">
    <text evidence="1">The sequence shown here is derived from an EMBL/GenBank/DDBJ whole genome shotgun (WGS) entry which is preliminary data.</text>
</comment>
<evidence type="ECO:0000313" key="1">
    <source>
        <dbReference type="EMBL" id="EJW89679.1"/>
    </source>
</evidence>
<dbReference type="EMBL" id="AMCI01009338">
    <property type="protein sequence ID" value="EJW89679.1"/>
    <property type="molecule type" value="Genomic_DNA"/>
</dbReference>
<name>J9FQP3_9ZZZZ</name>
<feature type="non-terminal residue" evidence="1">
    <location>
        <position position="1"/>
    </location>
</feature>
<proteinExistence type="predicted"/>